<name>A0ACB8AYB3_9AGAM</name>
<reference evidence="1" key="1">
    <citation type="journal article" date="2021" name="New Phytol.">
        <title>Evolutionary innovations through gain and loss of genes in the ectomycorrhizal Boletales.</title>
        <authorList>
            <person name="Wu G."/>
            <person name="Miyauchi S."/>
            <person name="Morin E."/>
            <person name="Kuo A."/>
            <person name="Drula E."/>
            <person name="Varga T."/>
            <person name="Kohler A."/>
            <person name="Feng B."/>
            <person name="Cao Y."/>
            <person name="Lipzen A."/>
            <person name="Daum C."/>
            <person name="Hundley H."/>
            <person name="Pangilinan J."/>
            <person name="Johnson J."/>
            <person name="Barry K."/>
            <person name="LaButti K."/>
            <person name="Ng V."/>
            <person name="Ahrendt S."/>
            <person name="Min B."/>
            <person name="Choi I.G."/>
            <person name="Park H."/>
            <person name="Plett J.M."/>
            <person name="Magnuson J."/>
            <person name="Spatafora J.W."/>
            <person name="Nagy L.G."/>
            <person name="Henrissat B."/>
            <person name="Grigoriev I.V."/>
            <person name="Yang Z.L."/>
            <person name="Xu J."/>
            <person name="Martin F.M."/>
        </authorList>
    </citation>
    <scope>NUCLEOTIDE SEQUENCE</scope>
    <source>
        <strain evidence="1">KUC20120723A-06</strain>
    </source>
</reference>
<evidence type="ECO:0000313" key="2">
    <source>
        <dbReference type="Proteomes" id="UP000790709"/>
    </source>
</evidence>
<protein>
    <submittedName>
        <fullName evidence="1">Uncharacterized protein</fullName>
    </submittedName>
</protein>
<gene>
    <name evidence="1" type="ORF">BV22DRAFT_1024464</name>
</gene>
<dbReference type="EMBL" id="MU266773">
    <property type="protein sequence ID" value="KAH7918525.1"/>
    <property type="molecule type" value="Genomic_DNA"/>
</dbReference>
<sequence length="153" mass="17070">MPQLISGSCIIASLAQGDGATIGRYPVEDTSLLPKRIVTLPSGFRPSQWLLQALPNGRYVLKNGGSPTAEHDGLLFAYLLDDKQEEWEINYRGNHNAYTIERASGESGWVLPDDLEPETQVALRPLRATMSIPPQFPDSELWKITLLHRDKET</sequence>
<comment type="caution">
    <text evidence="1">The sequence shown here is derived from an EMBL/GenBank/DDBJ whole genome shotgun (WGS) entry which is preliminary data.</text>
</comment>
<dbReference type="Proteomes" id="UP000790709">
    <property type="component" value="Unassembled WGS sequence"/>
</dbReference>
<proteinExistence type="predicted"/>
<accession>A0ACB8AYB3</accession>
<organism evidence="1 2">
    <name type="scientific">Leucogyrophana mollusca</name>
    <dbReference type="NCBI Taxonomy" id="85980"/>
    <lineage>
        <taxon>Eukaryota</taxon>
        <taxon>Fungi</taxon>
        <taxon>Dikarya</taxon>
        <taxon>Basidiomycota</taxon>
        <taxon>Agaricomycotina</taxon>
        <taxon>Agaricomycetes</taxon>
        <taxon>Agaricomycetidae</taxon>
        <taxon>Boletales</taxon>
        <taxon>Boletales incertae sedis</taxon>
        <taxon>Leucogyrophana</taxon>
    </lineage>
</organism>
<evidence type="ECO:0000313" key="1">
    <source>
        <dbReference type="EMBL" id="KAH7918525.1"/>
    </source>
</evidence>
<keyword evidence="2" id="KW-1185">Reference proteome</keyword>